<feature type="transmembrane region" description="Helical" evidence="6">
    <location>
        <begin position="43"/>
        <end position="62"/>
    </location>
</feature>
<dbReference type="PANTHER" id="PTHR36115:SF4">
    <property type="entry name" value="MEMBRANE PROTEIN"/>
    <property type="match status" value="1"/>
</dbReference>
<evidence type="ECO:0000256" key="3">
    <source>
        <dbReference type="ARBA" id="ARBA00022692"/>
    </source>
</evidence>
<keyword evidence="5 6" id="KW-0472">Membrane</keyword>
<gene>
    <name evidence="8" type="ORF">H9Q10_07550</name>
</gene>
<evidence type="ECO:0000313" key="8">
    <source>
        <dbReference type="EMBL" id="MBH5329519.1"/>
    </source>
</evidence>
<name>A0ABS0NB26_9NEIS</name>
<dbReference type="RefSeq" id="WP_197903350.1">
    <property type="nucleotide sequence ID" value="NZ_JACSGR010000005.1"/>
</dbReference>
<dbReference type="PANTHER" id="PTHR36115">
    <property type="entry name" value="PROLINE-RICH ANTIGEN HOMOLOG-RELATED"/>
    <property type="match status" value="1"/>
</dbReference>
<dbReference type="Pfam" id="PF06271">
    <property type="entry name" value="RDD"/>
    <property type="match status" value="1"/>
</dbReference>
<keyword evidence="2" id="KW-1003">Cell membrane</keyword>
<feature type="domain" description="RDD" evidence="7">
    <location>
        <begin position="29"/>
        <end position="177"/>
    </location>
</feature>
<evidence type="ECO:0000313" key="9">
    <source>
        <dbReference type="Proteomes" id="UP000768471"/>
    </source>
</evidence>
<accession>A0ABS0NB26</accession>
<evidence type="ECO:0000256" key="2">
    <source>
        <dbReference type="ARBA" id="ARBA00022475"/>
    </source>
</evidence>
<dbReference type="Proteomes" id="UP000768471">
    <property type="component" value="Unassembled WGS sequence"/>
</dbReference>
<keyword evidence="4 6" id="KW-1133">Transmembrane helix</keyword>
<evidence type="ECO:0000259" key="7">
    <source>
        <dbReference type="Pfam" id="PF06271"/>
    </source>
</evidence>
<organism evidence="8 9">
    <name type="scientific">Eikenella glucosivorans</name>
    <dbReference type="NCBI Taxonomy" id="2766967"/>
    <lineage>
        <taxon>Bacteria</taxon>
        <taxon>Pseudomonadati</taxon>
        <taxon>Pseudomonadota</taxon>
        <taxon>Betaproteobacteria</taxon>
        <taxon>Neisseriales</taxon>
        <taxon>Neisseriaceae</taxon>
        <taxon>Eikenella</taxon>
    </lineage>
</organism>
<evidence type="ECO:0000256" key="4">
    <source>
        <dbReference type="ARBA" id="ARBA00022989"/>
    </source>
</evidence>
<proteinExistence type="predicted"/>
<comment type="caution">
    <text evidence="8">The sequence shown here is derived from an EMBL/GenBank/DDBJ whole genome shotgun (WGS) entry which is preliminary data.</text>
</comment>
<sequence length="184" mass="20685">MQDFRQAYRTPESLTEPPADGRLREVELAKPWQRLLAGAIDRILPLLFVALSMTIAANPRYVRANLPWLYNSALVLGGLTVLLLLCQAVIMSLGGQSIGQKILRIRLITDTGANPGFVKYVLVRELLFFIILLTACTFINQFGRPVGSIVYYVVQLAYLVMLCRKSRNYQTPQDMLLQTLVVKA</sequence>
<keyword evidence="9" id="KW-1185">Reference proteome</keyword>
<dbReference type="InterPro" id="IPR051791">
    <property type="entry name" value="Pra-immunoreactive"/>
</dbReference>
<feature type="transmembrane region" description="Helical" evidence="6">
    <location>
        <begin position="116"/>
        <end position="140"/>
    </location>
</feature>
<evidence type="ECO:0000256" key="5">
    <source>
        <dbReference type="ARBA" id="ARBA00023136"/>
    </source>
</evidence>
<feature type="transmembrane region" description="Helical" evidence="6">
    <location>
        <begin position="68"/>
        <end position="95"/>
    </location>
</feature>
<feature type="transmembrane region" description="Helical" evidence="6">
    <location>
        <begin position="146"/>
        <end position="163"/>
    </location>
</feature>
<comment type="subcellular location">
    <subcellularLocation>
        <location evidence="1">Cell membrane</location>
        <topology evidence="1">Multi-pass membrane protein</topology>
    </subcellularLocation>
</comment>
<dbReference type="EMBL" id="JACSGR010000005">
    <property type="protein sequence ID" value="MBH5329519.1"/>
    <property type="molecule type" value="Genomic_DNA"/>
</dbReference>
<dbReference type="InterPro" id="IPR010432">
    <property type="entry name" value="RDD"/>
</dbReference>
<protein>
    <submittedName>
        <fullName evidence="8">RDD family protein</fullName>
    </submittedName>
</protein>
<keyword evidence="3 6" id="KW-0812">Transmembrane</keyword>
<evidence type="ECO:0000256" key="6">
    <source>
        <dbReference type="SAM" id="Phobius"/>
    </source>
</evidence>
<reference evidence="8 9" key="1">
    <citation type="submission" date="2020-09" db="EMBL/GenBank/DDBJ databases">
        <title>Eikenella S3660 sp. nov., isolated from a throat swab.</title>
        <authorList>
            <person name="Buhl M."/>
        </authorList>
    </citation>
    <scope>NUCLEOTIDE SEQUENCE [LARGE SCALE GENOMIC DNA]</scope>
    <source>
        <strain evidence="8 9">S3360</strain>
    </source>
</reference>
<evidence type="ECO:0000256" key="1">
    <source>
        <dbReference type="ARBA" id="ARBA00004651"/>
    </source>
</evidence>